<dbReference type="Proteomes" id="UP000587477">
    <property type="component" value="Chromosome"/>
</dbReference>
<name>A0A7W4QF93_BACVE</name>
<feature type="compositionally biased region" description="Polar residues" evidence="1">
    <location>
        <begin position="23"/>
        <end position="47"/>
    </location>
</feature>
<evidence type="ECO:0000256" key="1">
    <source>
        <dbReference type="SAM" id="MobiDB-lite"/>
    </source>
</evidence>
<organism evidence="2 3">
    <name type="scientific">Bacillus velezensis</name>
    <dbReference type="NCBI Taxonomy" id="492670"/>
    <lineage>
        <taxon>Bacteria</taxon>
        <taxon>Bacillati</taxon>
        <taxon>Bacillota</taxon>
        <taxon>Bacilli</taxon>
        <taxon>Bacillales</taxon>
        <taxon>Bacillaceae</taxon>
        <taxon>Bacillus</taxon>
        <taxon>Bacillus amyloliquefaciens group</taxon>
    </lineage>
</organism>
<evidence type="ECO:0000313" key="2">
    <source>
        <dbReference type="EMBL" id="QOY25914.1"/>
    </source>
</evidence>
<dbReference type="EMBL" id="CP063687">
    <property type="protein sequence ID" value="QOY25914.1"/>
    <property type="molecule type" value="Genomic_DNA"/>
</dbReference>
<feature type="region of interest" description="Disordered" evidence="1">
    <location>
        <begin position="1"/>
        <end position="47"/>
    </location>
</feature>
<dbReference type="AlphaFoldDB" id="A0A7W4QF93"/>
<sequence length="47" mass="5031">MTFKLKNGGESIMTKHTKKGGSHNKQNSKNGPKNKTSGSANGQNGYH</sequence>
<dbReference type="KEGG" id="bmp:NG74_00806"/>
<dbReference type="RefSeq" id="WP_017419116.1">
    <property type="nucleotide sequence ID" value="NZ_BDDG01000019.1"/>
</dbReference>
<protein>
    <submittedName>
        <fullName evidence="2">Uncharacterized protein</fullName>
    </submittedName>
</protein>
<evidence type="ECO:0000313" key="3">
    <source>
        <dbReference type="Proteomes" id="UP000587477"/>
    </source>
</evidence>
<reference evidence="3" key="1">
    <citation type="submission" date="2020-10" db="EMBL/GenBank/DDBJ databases">
        <title>Complete genome sequence of Bacillus velezensis NST6.</title>
        <authorList>
            <person name="Choi J."/>
        </authorList>
    </citation>
    <scope>NUCLEOTIDE SEQUENCE [LARGE SCALE GENOMIC DNA]</scope>
    <source>
        <strain evidence="3">NST6</strain>
    </source>
</reference>
<proteinExistence type="predicted"/>
<accession>A0A7W4QF93</accession>
<gene>
    <name evidence="2" type="ORF">BACVE_000863</name>
</gene>